<evidence type="ECO:0000313" key="3">
    <source>
        <dbReference type="Proteomes" id="UP000770785"/>
    </source>
</evidence>
<gene>
    <name evidence="2" type="ORF">GGR27_003488</name>
</gene>
<proteinExistence type="predicted"/>
<sequence>MTDRLKATLRYCLILFLVIVPIYFLVYRFFWPEIARQEAIYTALMYGGINVMFLGSLHYFRNHVREERDSDK</sequence>
<name>A0ABX0XF70_9BACT</name>
<keyword evidence="1" id="KW-1133">Transmembrane helix</keyword>
<feature type="transmembrane region" description="Helical" evidence="1">
    <location>
        <begin position="43"/>
        <end position="60"/>
    </location>
</feature>
<keyword evidence="1" id="KW-0812">Transmembrane</keyword>
<feature type="transmembrane region" description="Helical" evidence="1">
    <location>
        <begin position="12"/>
        <end position="31"/>
    </location>
</feature>
<keyword evidence="3" id="KW-1185">Reference proteome</keyword>
<dbReference type="RefSeq" id="WP_168039567.1">
    <property type="nucleotide sequence ID" value="NZ_JAATJH010000007.1"/>
</dbReference>
<reference evidence="2 3" key="1">
    <citation type="submission" date="2020-03" db="EMBL/GenBank/DDBJ databases">
        <title>Genomic Encyclopedia of Type Strains, Phase IV (KMG-IV): sequencing the most valuable type-strain genomes for metagenomic binning, comparative biology and taxonomic classification.</title>
        <authorList>
            <person name="Goeker M."/>
        </authorList>
    </citation>
    <scope>NUCLEOTIDE SEQUENCE [LARGE SCALE GENOMIC DNA]</scope>
    <source>
        <strain evidence="2 3">DSM 105096</strain>
    </source>
</reference>
<keyword evidence="1" id="KW-0472">Membrane</keyword>
<protein>
    <submittedName>
        <fullName evidence="2">Uncharacterized protein</fullName>
    </submittedName>
</protein>
<organism evidence="2 3">
    <name type="scientific">Neolewinella antarctica</name>
    <dbReference type="NCBI Taxonomy" id="442734"/>
    <lineage>
        <taxon>Bacteria</taxon>
        <taxon>Pseudomonadati</taxon>
        <taxon>Bacteroidota</taxon>
        <taxon>Saprospiria</taxon>
        <taxon>Saprospirales</taxon>
        <taxon>Lewinellaceae</taxon>
        <taxon>Neolewinella</taxon>
    </lineage>
</organism>
<accession>A0ABX0XF70</accession>
<evidence type="ECO:0000313" key="2">
    <source>
        <dbReference type="EMBL" id="NJC27969.1"/>
    </source>
</evidence>
<dbReference type="EMBL" id="JAATJH010000007">
    <property type="protein sequence ID" value="NJC27969.1"/>
    <property type="molecule type" value="Genomic_DNA"/>
</dbReference>
<comment type="caution">
    <text evidence="2">The sequence shown here is derived from an EMBL/GenBank/DDBJ whole genome shotgun (WGS) entry which is preliminary data.</text>
</comment>
<evidence type="ECO:0000256" key="1">
    <source>
        <dbReference type="SAM" id="Phobius"/>
    </source>
</evidence>
<dbReference type="Proteomes" id="UP000770785">
    <property type="component" value="Unassembled WGS sequence"/>
</dbReference>